<dbReference type="InterPro" id="IPR032710">
    <property type="entry name" value="NTF2-like_dom_sf"/>
</dbReference>
<evidence type="ECO:0000313" key="2">
    <source>
        <dbReference type="EMBL" id="UXH76359.1"/>
    </source>
</evidence>
<keyword evidence="3" id="KW-1185">Reference proteome</keyword>
<protein>
    <submittedName>
        <fullName evidence="2">Nuclear transport factor 2 family protein</fullName>
    </submittedName>
</protein>
<dbReference type="EMBL" id="CP104562">
    <property type="protein sequence ID" value="UXH76359.1"/>
    <property type="molecule type" value="Genomic_DNA"/>
</dbReference>
<dbReference type="Proteomes" id="UP001064933">
    <property type="component" value="Chromosome"/>
</dbReference>
<evidence type="ECO:0000313" key="3">
    <source>
        <dbReference type="Proteomes" id="UP001064933"/>
    </source>
</evidence>
<name>A0ABY6AVF5_9BURK</name>
<gene>
    <name evidence="2" type="ORF">N4261_14965</name>
</gene>
<dbReference type="InterPro" id="IPR037401">
    <property type="entry name" value="SnoaL-like"/>
</dbReference>
<reference evidence="2" key="1">
    <citation type="submission" date="2022-10" db="EMBL/GenBank/DDBJ databases">
        <title>Characterization and whole genome sequencing of a new Roseateles species, isolated from fresh water.</title>
        <authorList>
            <person name="Guliayeva D.Y."/>
            <person name="Akhremchuk A.E."/>
            <person name="Sikolenko M.A."/>
            <person name="Valentovich L.N."/>
            <person name="Sidarenka A.V."/>
        </authorList>
    </citation>
    <scope>NUCLEOTIDE SEQUENCE</scope>
    <source>
        <strain evidence="2">BIM B-1768</strain>
    </source>
</reference>
<dbReference type="Pfam" id="PF12680">
    <property type="entry name" value="SnoaL_2"/>
    <property type="match status" value="1"/>
</dbReference>
<proteinExistence type="predicted"/>
<dbReference type="RefSeq" id="WP_261756089.1">
    <property type="nucleotide sequence ID" value="NZ_CP104562.2"/>
</dbReference>
<organism evidence="2 3">
    <name type="scientific">Roseateles amylovorans</name>
    <dbReference type="NCBI Taxonomy" id="2978473"/>
    <lineage>
        <taxon>Bacteria</taxon>
        <taxon>Pseudomonadati</taxon>
        <taxon>Pseudomonadota</taxon>
        <taxon>Betaproteobacteria</taxon>
        <taxon>Burkholderiales</taxon>
        <taxon>Sphaerotilaceae</taxon>
        <taxon>Roseateles</taxon>
    </lineage>
</organism>
<evidence type="ECO:0000259" key="1">
    <source>
        <dbReference type="Pfam" id="PF12680"/>
    </source>
</evidence>
<accession>A0ABY6AVF5</accession>
<sequence>MSTQSARICDDDRLTRAIRVYEQLSPTTLDALESLFAPDAHFIDPFNDVIGRATIRKIFEHMYATLDQPRFDVLEGAIQGCNGFLLWDLHFRSRGQTHRIHGMSRLVFDDQGRITLHHDHWDPARQLYEGVPVLGALMRMIRRRLSATGS</sequence>
<feature type="domain" description="SnoaL-like" evidence="1">
    <location>
        <begin position="19"/>
        <end position="117"/>
    </location>
</feature>
<dbReference type="SUPFAM" id="SSF54427">
    <property type="entry name" value="NTF2-like"/>
    <property type="match status" value="1"/>
</dbReference>
<dbReference type="Gene3D" id="3.10.450.50">
    <property type="match status" value="1"/>
</dbReference>